<dbReference type="Proteomes" id="UP000033710">
    <property type="component" value="Unassembled WGS sequence"/>
</dbReference>
<gene>
    <name evidence="2" type="ORF">SPSK_07517</name>
</gene>
<evidence type="ECO:0000313" key="3">
    <source>
        <dbReference type="Proteomes" id="UP000033710"/>
    </source>
</evidence>
<evidence type="ECO:0000256" key="1">
    <source>
        <dbReference type="SAM" id="MobiDB-lite"/>
    </source>
</evidence>
<comment type="caution">
    <text evidence="2">The sequence shown here is derived from an EMBL/GenBank/DDBJ whole genome shotgun (WGS) entry which is preliminary data.</text>
</comment>
<dbReference type="AlphaFoldDB" id="A0A0F2MET0"/>
<dbReference type="OrthoDB" id="515692at2759"/>
<evidence type="ECO:0000313" key="2">
    <source>
        <dbReference type="EMBL" id="KJR88137.1"/>
    </source>
</evidence>
<dbReference type="KEGG" id="ssck:SPSK_07517"/>
<dbReference type="RefSeq" id="XP_016590813.1">
    <property type="nucleotide sequence ID" value="XM_016734178.1"/>
</dbReference>
<dbReference type="VEuPathDB" id="FungiDB:SPSK_07517"/>
<sequence length="456" mass="50258">MAHGARQWARELMRRLQRHDPNGRSTLSHNNDSDPALPYLPGSSASRVSLTDGAAEPEKATASPFFTRLPPEIRHQILVEAFGGRTLHMDIRESLPLLPISERSPNPSSVSPNGMPHGGLGADLERYGMWPTDVMKAAAEARVISPDGGGASPWQWWSCVCHRNLPKEHNAPPQPLGEDGCLRGKNTMCFLYAGQAPDKCLIGASGWLRTCRQAHLLTEAHGHDSYAEGIQVLYGSNSIVLSRAKLIDALLASTDRLPLSPSIHRVAAVVPTAHLDRILRLEIAWDWCLFARPVHSDEQTAARARVVGLLENLAHVDAFPRLVSLVLAFGDSLYQRSQAPDQHLDDVETALLMPLGEMVTRRNSRLLQLTVELPTNTFDPLYSRAVRTGSVYEGGAAYGQRRFWWPPPIVPVERDDDTKDDVDTGCGFWVKSGIQSSLCFDYQGKPYRLGAVATCF</sequence>
<accession>A0A0F2MET0</accession>
<organism evidence="2 3">
    <name type="scientific">Sporothrix schenckii 1099-18</name>
    <dbReference type="NCBI Taxonomy" id="1397361"/>
    <lineage>
        <taxon>Eukaryota</taxon>
        <taxon>Fungi</taxon>
        <taxon>Dikarya</taxon>
        <taxon>Ascomycota</taxon>
        <taxon>Pezizomycotina</taxon>
        <taxon>Sordariomycetes</taxon>
        <taxon>Sordariomycetidae</taxon>
        <taxon>Ophiostomatales</taxon>
        <taxon>Ophiostomataceae</taxon>
        <taxon>Sporothrix</taxon>
    </lineage>
</organism>
<feature type="region of interest" description="Disordered" evidence="1">
    <location>
        <begin position="19"/>
        <end position="66"/>
    </location>
</feature>
<reference evidence="2 3" key="2">
    <citation type="journal article" date="2015" name="Eukaryot. Cell">
        <title>Asexual propagation of a virulent clone complex in a human and feline outbreak of sporotrichosis.</title>
        <authorList>
            <person name="Teixeira Mde M."/>
            <person name="Rodrigues A.M."/>
            <person name="Tsui C.K."/>
            <person name="de Almeida L.G."/>
            <person name="Van Diepeningen A.D."/>
            <person name="van den Ende B.G."/>
            <person name="Fernandes G.F."/>
            <person name="Kano R."/>
            <person name="Hamelin R.C."/>
            <person name="Lopes-Bezerra L.M."/>
            <person name="Vasconcelos A.T."/>
            <person name="de Hoog S."/>
            <person name="de Camargo Z.P."/>
            <person name="Felipe M.S."/>
        </authorList>
    </citation>
    <scope>NUCLEOTIDE SEQUENCE [LARGE SCALE GENOMIC DNA]</scope>
    <source>
        <strain evidence="2 3">1099-18</strain>
    </source>
</reference>
<name>A0A0F2MET0_SPOSC</name>
<protein>
    <submittedName>
        <fullName evidence="2">Uncharacterized protein</fullName>
    </submittedName>
</protein>
<reference evidence="2 3" key="1">
    <citation type="journal article" date="2014" name="BMC Genomics">
        <title>Comparative genomics of the major fungal agents of human and animal Sporotrichosis: Sporothrix schenckii and Sporothrix brasiliensis.</title>
        <authorList>
            <person name="Teixeira M.M."/>
            <person name="de Almeida L.G."/>
            <person name="Kubitschek-Barreira P."/>
            <person name="Alves F.L."/>
            <person name="Kioshima E.S."/>
            <person name="Abadio A.K."/>
            <person name="Fernandes L."/>
            <person name="Derengowski L.S."/>
            <person name="Ferreira K.S."/>
            <person name="Souza R.C."/>
            <person name="Ruiz J.C."/>
            <person name="de Andrade N.C."/>
            <person name="Paes H.C."/>
            <person name="Nicola A.M."/>
            <person name="Albuquerque P."/>
            <person name="Gerber A.L."/>
            <person name="Martins V.P."/>
            <person name="Peconick L.D."/>
            <person name="Neto A.V."/>
            <person name="Chaucanez C.B."/>
            <person name="Silva P.A."/>
            <person name="Cunha O.L."/>
            <person name="de Oliveira F.F."/>
            <person name="dos Santos T.C."/>
            <person name="Barros A.L."/>
            <person name="Soares M.A."/>
            <person name="de Oliveira L.M."/>
            <person name="Marini M.M."/>
            <person name="Villalobos-Duno H."/>
            <person name="Cunha M.M."/>
            <person name="de Hoog S."/>
            <person name="da Silveira J.F."/>
            <person name="Henrissat B."/>
            <person name="Nino-Vega G.A."/>
            <person name="Cisalpino P.S."/>
            <person name="Mora-Montes H.M."/>
            <person name="Almeida S.R."/>
            <person name="Stajich J.E."/>
            <person name="Lopes-Bezerra L.M."/>
            <person name="Vasconcelos A.T."/>
            <person name="Felipe M.S."/>
        </authorList>
    </citation>
    <scope>NUCLEOTIDE SEQUENCE [LARGE SCALE GENOMIC DNA]</scope>
    <source>
        <strain evidence="2 3">1099-18</strain>
    </source>
</reference>
<dbReference type="GeneID" id="27669455"/>
<proteinExistence type="predicted"/>
<dbReference type="EMBL" id="AXCR01000004">
    <property type="protein sequence ID" value="KJR88137.1"/>
    <property type="molecule type" value="Genomic_DNA"/>
</dbReference>